<feature type="transmembrane region" description="Helical" evidence="1">
    <location>
        <begin position="216"/>
        <end position="239"/>
    </location>
</feature>
<feature type="transmembrane region" description="Helical" evidence="1">
    <location>
        <begin position="268"/>
        <end position="290"/>
    </location>
</feature>
<keyword evidence="1" id="KW-0472">Membrane</keyword>
<keyword evidence="3" id="KW-1185">Reference proteome</keyword>
<feature type="transmembrane region" description="Helical" evidence="1">
    <location>
        <begin position="107"/>
        <end position="131"/>
    </location>
</feature>
<dbReference type="Proteomes" id="UP000222542">
    <property type="component" value="Unassembled WGS sequence"/>
</dbReference>
<feature type="transmembrane region" description="Helical" evidence="1">
    <location>
        <begin position="476"/>
        <end position="495"/>
    </location>
</feature>
<evidence type="ECO:0008006" key="4">
    <source>
        <dbReference type="Google" id="ProtNLM"/>
    </source>
</evidence>
<evidence type="ECO:0000313" key="2">
    <source>
        <dbReference type="EMBL" id="PHT67036.1"/>
    </source>
</evidence>
<protein>
    <recommendedName>
        <fullName evidence="4">Calpain-type cysteine protease DEK1</fullName>
    </recommendedName>
</protein>
<reference evidence="2 3" key="1">
    <citation type="journal article" date="2014" name="Nat. Genet.">
        <title>Genome sequence of the hot pepper provides insights into the evolution of pungency in Capsicum species.</title>
        <authorList>
            <person name="Kim S."/>
            <person name="Park M."/>
            <person name="Yeom S.I."/>
            <person name="Kim Y.M."/>
            <person name="Lee J.M."/>
            <person name="Lee H.A."/>
            <person name="Seo E."/>
            <person name="Choi J."/>
            <person name="Cheong K."/>
            <person name="Kim K.T."/>
            <person name="Jung K."/>
            <person name="Lee G.W."/>
            <person name="Oh S.K."/>
            <person name="Bae C."/>
            <person name="Kim S.B."/>
            <person name="Lee H.Y."/>
            <person name="Kim S.Y."/>
            <person name="Kim M.S."/>
            <person name="Kang B.C."/>
            <person name="Jo Y.D."/>
            <person name="Yang H.B."/>
            <person name="Jeong H.J."/>
            <person name="Kang W.H."/>
            <person name="Kwon J.K."/>
            <person name="Shin C."/>
            <person name="Lim J.Y."/>
            <person name="Park J.H."/>
            <person name="Huh J.H."/>
            <person name="Kim J.S."/>
            <person name="Kim B.D."/>
            <person name="Cohen O."/>
            <person name="Paran I."/>
            <person name="Suh M.C."/>
            <person name="Lee S.B."/>
            <person name="Kim Y.K."/>
            <person name="Shin Y."/>
            <person name="Noh S.J."/>
            <person name="Park J."/>
            <person name="Seo Y.S."/>
            <person name="Kwon S.Y."/>
            <person name="Kim H.A."/>
            <person name="Park J.M."/>
            <person name="Kim H.J."/>
            <person name="Choi S.B."/>
            <person name="Bosland P.W."/>
            <person name="Reeves G."/>
            <person name="Jo S.H."/>
            <person name="Lee B.W."/>
            <person name="Cho H.T."/>
            <person name="Choi H.S."/>
            <person name="Lee M.S."/>
            <person name="Yu Y."/>
            <person name="Do Choi Y."/>
            <person name="Park B.S."/>
            <person name="van Deynze A."/>
            <person name="Ashrafi H."/>
            <person name="Hill T."/>
            <person name="Kim W.T."/>
            <person name="Pai H.S."/>
            <person name="Ahn H.K."/>
            <person name="Yeam I."/>
            <person name="Giovannoni J.J."/>
            <person name="Rose J.K."/>
            <person name="Sorensen I."/>
            <person name="Lee S.J."/>
            <person name="Kim R.W."/>
            <person name="Choi I.Y."/>
            <person name="Choi B.S."/>
            <person name="Lim J.S."/>
            <person name="Lee Y.H."/>
            <person name="Choi D."/>
        </authorList>
    </citation>
    <scope>NUCLEOTIDE SEQUENCE [LARGE SCALE GENOMIC DNA]</scope>
    <source>
        <strain evidence="3">cv. CM334</strain>
    </source>
</reference>
<name>A0A2G2YB96_CAPAN</name>
<feature type="transmembrane region" description="Helical" evidence="1">
    <location>
        <begin position="418"/>
        <end position="438"/>
    </location>
</feature>
<feature type="transmembrane region" description="Helical" evidence="1">
    <location>
        <begin position="385"/>
        <end position="406"/>
    </location>
</feature>
<keyword evidence="1" id="KW-0812">Transmembrane</keyword>
<proteinExistence type="predicted"/>
<reference evidence="2 3" key="2">
    <citation type="journal article" date="2017" name="Genome Biol.">
        <title>New reference genome sequences of hot pepper reveal the massive evolution of plant disease-resistance genes by retroduplication.</title>
        <authorList>
            <person name="Kim S."/>
            <person name="Park J."/>
            <person name="Yeom S.I."/>
            <person name="Kim Y.M."/>
            <person name="Seo E."/>
            <person name="Kim K.T."/>
            <person name="Kim M.S."/>
            <person name="Lee J.M."/>
            <person name="Cheong K."/>
            <person name="Shin H.S."/>
            <person name="Kim S.B."/>
            <person name="Han K."/>
            <person name="Lee J."/>
            <person name="Park M."/>
            <person name="Lee H.A."/>
            <person name="Lee H.Y."/>
            <person name="Lee Y."/>
            <person name="Oh S."/>
            <person name="Lee J.H."/>
            <person name="Choi E."/>
            <person name="Choi E."/>
            <person name="Lee S.E."/>
            <person name="Jeon J."/>
            <person name="Kim H."/>
            <person name="Choi G."/>
            <person name="Song H."/>
            <person name="Lee J."/>
            <person name="Lee S.C."/>
            <person name="Kwon J.K."/>
            <person name="Lee H.Y."/>
            <person name="Koo N."/>
            <person name="Hong Y."/>
            <person name="Kim R.W."/>
            <person name="Kang W.H."/>
            <person name="Huh J.H."/>
            <person name="Kang B.C."/>
            <person name="Yang T.J."/>
            <person name="Lee Y.H."/>
            <person name="Bennetzen J.L."/>
            <person name="Choi D."/>
        </authorList>
    </citation>
    <scope>NUCLEOTIDE SEQUENCE [LARGE SCALE GENOMIC DNA]</scope>
    <source>
        <strain evidence="3">cv. CM334</strain>
    </source>
</reference>
<gene>
    <name evidence="2" type="ORF">T459_31461</name>
</gene>
<accession>A0A2G2YB96</accession>
<sequence>MDNCDLSGCGACYMGMLVNVDIGSRYSWSSCNNGGKFFAFDILLNNALVENAVAKFKRNLHDWEMVEFHNLLELLYGPDTSNTLLDARRWQESDDSLFTGSSFIRGAVAVLLLLAVGLLCAYELCAVYVTAGVRASERYSPSGFFFGVSAISLAINMLFICRMVFNGNGLDVDEYVRRAYKFAYSDCIEVGPVACLQEPPDPNELYPRQSRSKSSVLLGLSLTVPLMVACLSIAIPIWIRNGYQFWSSRAENAGRAGNHLTLGMKEGVVLFISISLFAGSILALGAIVSAKPLDDLDYKGWTGGRNSVTSPYASSVFLGWAMASAIALVVTGVLPIISWFATYRFSLSSAICIGIFAAVIVAFCGVSYFEIVGSRSYQIPTKADFLASLLPLICVPAVLSLGVGLFKWKDDNWKLSRGAAFLLVLLLLVLAIGVIHYWASNNFYLTRIQMLLVCFLAFLLALAAFLVGWFQDKAFVGASVGYFSFLFLVAGRALTVSYT</sequence>
<keyword evidence="1" id="KW-1133">Transmembrane helix</keyword>
<feature type="transmembrane region" description="Helical" evidence="1">
    <location>
        <begin position="347"/>
        <end position="373"/>
    </location>
</feature>
<feature type="transmembrane region" description="Helical" evidence="1">
    <location>
        <begin position="311"/>
        <end position="341"/>
    </location>
</feature>
<evidence type="ECO:0000313" key="3">
    <source>
        <dbReference type="Proteomes" id="UP000222542"/>
    </source>
</evidence>
<dbReference type="STRING" id="4072.A0A2G2YB96"/>
<feature type="transmembrane region" description="Helical" evidence="1">
    <location>
        <begin position="450"/>
        <end position="470"/>
    </location>
</feature>
<dbReference type="EMBL" id="AYRZ02000012">
    <property type="protein sequence ID" value="PHT67036.1"/>
    <property type="molecule type" value="Genomic_DNA"/>
</dbReference>
<organism evidence="2 3">
    <name type="scientific">Capsicum annuum</name>
    <name type="common">Capsicum pepper</name>
    <dbReference type="NCBI Taxonomy" id="4072"/>
    <lineage>
        <taxon>Eukaryota</taxon>
        <taxon>Viridiplantae</taxon>
        <taxon>Streptophyta</taxon>
        <taxon>Embryophyta</taxon>
        <taxon>Tracheophyta</taxon>
        <taxon>Spermatophyta</taxon>
        <taxon>Magnoliopsida</taxon>
        <taxon>eudicotyledons</taxon>
        <taxon>Gunneridae</taxon>
        <taxon>Pentapetalae</taxon>
        <taxon>asterids</taxon>
        <taxon>lamiids</taxon>
        <taxon>Solanales</taxon>
        <taxon>Solanaceae</taxon>
        <taxon>Solanoideae</taxon>
        <taxon>Capsiceae</taxon>
        <taxon>Capsicum</taxon>
    </lineage>
</organism>
<evidence type="ECO:0000256" key="1">
    <source>
        <dbReference type="SAM" id="Phobius"/>
    </source>
</evidence>
<dbReference type="Gramene" id="PHT67036">
    <property type="protein sequence ID" value="PHT67036"/>
    <property type="gene ID" value="T459_31461"/>
</dbReference>
<feature type="transmembrane region" description="Helical" evidence="1">
    <location>
        <begin position="143"/>
        <end position="165"/>
    </location>
</feature>
<comment type="caution">
    <text evidence="2">The sequence shown here is derived from an EMBL/GenBank/DDBJ whole genome shotgun (WGS) entry which is preliminary data.</text>
</comment>
<dbReference type="AlphaFoldDB" id="A0A2G2YB96"/>